<dbReference type="Gene3D" id="1.10.110.10">
    <property type="entry name" value="Plant lipid-transfer and hydrophobic proteins"/>
    <property type="match status" value="1"/>
</dbReference>
<feature type="chain" id="PRO_5043560890" description="Bifunctional inhibitor/plant lipid transfer protein/seed storage helical domain-containing protein" evidence="3">
    <location>
        <begin position="25"/>
        <end position="102"/>
    </location>
</feature>
<dbReference type="GO" id="GO:0008289">
    <property type="term" value="F:lipid binding"/>
    <property type="evidence" value="ECO:0007669"/>
    <property type="project" value="UniProtKB-KW"/>
</dbReference>
<keyword evidence="2" id="KW-0446">Lipid-binding</keyword>
<proteinExistence type="predicted"/>
<dbReference type="Pfam" id="PF00234">
    <property type="entry name" value="Tryp_alpha_amyl"/>
    <property type="match status" value="1"/>
</dbReference>
<keyword evidence="1" id="KW-0813">Transport</keyword>
<dbReference type="PANTHER" id="PTHR33214:SF57">
    <property type="entry name" value="GENOME ASSEMBLY, CHROMOSOME: A02"/>
    <property type="match status" value="1"/>
</dbReference>
<accession>A0AAU9RPG4</accession>
<feature type="domain" description="Bifunctional inhibitor/plant lipid transfer protein/seed storage helical" evidence="4">
    <location>
        <begin position="44"/>
        <end position="100"/>
    </location>
</feature>
<dbReference type="InterPro" id="IPR036312">
    <property type="entry name" value="Bifun_inhib/LTP/seed_sf"/>
</dbReference>
<keyword evidence="3" id="KW-0732">Signal</keyword>
<dbReference type="PROSITE" id="PS51257">
    <property type="entry name" value="PROKAR_LIPOPROTEIN"/>
    <property type="match status" value="1"/>
</dbReference>
<feature type="signal peptide" evidence="3">
    <location>
        <begin position="1"/>
        <end position="24"/>
    </location>
</feature>
<sequence>MKFTKLVFIALVVAFLSCPGPIKSSMVKPESTRAPCTEIEITGCTSAILGGKPTTQCCDTLKAQQPCFCAFKQTPAFKNLIKSQQAHAMLAACGIPYPTCWN</sequence>
<gene>
    <name evidence="5" type="ORF">TAV2_LOCUS6365</name>
</gene>
<evidence type="ECO:0000313" key="5">
    <source>
        <dbReference type="EMBL" id="CAH2044964.1"/>
    </source>
</evidence>
<dbReference type="SUPFAM" id="SSF47699">
    <property type="entry name" value="Bifunctional inhibitor/lipid-transfer protein/seed storage 2S albumin"/>
    <property type="match status" value="1"/>
</dbReference>
<dbReference type="InterPro" id="IPR033872">
    <property type="entry name" value="nsLTP2"/>
</dbReference>
<keyword evidence="6" id="KW-1185">Reference proteome</keyword>
<evidence type="ECO:0000313" key="6">
    <source>
        <dbReference type="Proteomes" id="UP000836841"/>
    </source>
</evidence>
<dbReference type="CDD" id="cd01959">
    <property type="entry name" value="nsLTP2"/>
    <property type="match status" value="1"/>
</dbReference>
<evidence type="ECO:0000256" key="2">
    <source>
        <dbReference type="ARBA" id="ARBA00023121"/>
    </source>
</evidence>
<dbReference type="InterPro" id="IPR016140">
    <property type="entry name" value="Bifunc_inhib/LTP/seed_store"/>
</dbReference>
<evidence type="ECO:0000256" key="3">
    <source>
        <dbReference type="SAM" id="SignalP"/>
    </source>
</evidence>
<dbReference type="Proteomes" id="UP000836841">
    <property type="component" value="Chromosome 2"/>
</dbReference>
<dbReference type="AlphaFoldDB" id="A0AAU9RPG4"/>
<dbReference type="PANTHER" id="PTHR33214">
    <property type="entry name" value="BIFUNCTIONAL INHIBITOR/LIPID-TRANSFER PROTEIN/SEED STORAGE 2S ALBUMIN SUPERFAMILY PROTEIN"/>
    <property type="match status" value="1"/>
</dbReference>
<dbReference type="EMBL" id="OU466858">
    <property type="protein sequence ID" value="CAH2044964.1"/>
    <property type="molecule type" value="Genomic_DNA"/>
</dbReference>
<protein>
    <recommendedName>
        <fullName evidence="4">Bifunctional inhibitor/plant lipid transfer protein/seed storage helical domain-containing protein</fullName>
    </recommendedName>
</protein>
<organism evidence="5 6">
    <name type="scientific">Thlaspi arvense</name>
    <name type="common">Field penny-cress</name>
    <dbReference type="NCBI Taxonomy" id="13288"/>
    <lineage>
        <taxon>Eukaryota</taxon>
        <taxon>Viridiplantae</taxon>
        <taxon>Streptophyta</taxon>
        <taxon>Embryophyta</taxon>
        <taxon>Tracheophyta</taxon>
        <taxon>Spermatophyta</taxon>
        <taxon>Magnoliopsida</taxon>
        <taxon>eudicotyledons</taxon>
        <taxon>Gunneridae</taxon>
        <taxon>Pentapetalae</taxon>
        <taxon>rosids</taxon>
        <taxon>malvids</taxon>
        <taxon>Brassicales</taxon>
        <taxon>Brassicaceae</taxon>
        <taxon>Thlaspideae</taxon>
        <taxon>Thlaspi</taxon>
    </lineage>
</organism>
<reference evidence="5 6" key="1">
    <citation type="submission" date="2022-03" db="EMBL/GenBank/DDBJ databases">
        <authorList>
            <person name="Nunn A."/>
            <person name="Chopra R."/>
            <person name="Nunn A."/>
            <person name="Contreras Garrido A."/>
        </authorList>
    </citation>
    <scope>NUCLEOTIDE SEQUENCE [LARGE SCALE GENOMIC DNA]</scope>
</reference>
<name>A0AAU9RPG4_THLAR</name>
<dbReference type="GO" id="GO:0006869">
    <property type="term" value="P:lipid transport"/>
    <property type="evidence" value="ECO:0007669"/>
    <property type="project" value="InterPro"/>
</dbReference>
<evidence type="ECO:0000259" key="4">
    <source>
        <dbReference type="Pfam" id="PF00234"/>
    </source>
</evidence>
<evidence type="ECO:0000256" key="1">
    <source>
        <dbReference type="ARBA" id="ARBA00022448"/>
    </source>
</evidence>